<feature type="region of interest" description="Disordered" evidence="1">
    <location>
        <begin position="382"/>
        <end position="409"/>
    </location>
</feature>
<evidence type="ECO:0000256" key="1">
    <source>
        <dbReference type="SAM" id="MobiDB-lite"/>
    </source>
</evidence>
<evidence type="ECO:0000313" key="3">
    <source>
        <dbReference type="Proteomes" id="UP000266841"/>
    </source>
</evidence>
<accession>K0TR29</accession>
<evidence type="ECO:0000313" key="2">
    <source>
        <dbReference type="EMBL" id="EJK77077.1"/>
    </source>
</evidence>
<proteinExistence type="predicted"/>
<keyword evidence="3" id="KW-1185">Reference proteome</keyword>
<dbReference type="Gene3D" id="2.30.29.30">
    <property type="entry name" value="Pleckstrin-homology domain (PH domain)/Phosphotyrosine-binding domain (PTB)"/>
    <property type="match status" value="1"/>
</dbReference>
<comment type="caution">
    <text evidence="2">The sequence shown here is derived from an EMBL/GenBank/DDBJ whole genome shotgun (WGS) entry which is preliminary data.</text>
</comment>
<dbReference type="EMBL" id="AGNL01001340">
    <property type="protein sequence ID" value="EJK77077.1"/>
    <property type="molecule type" value="Genomic_DNA"/>
</dbReference>
<name>K0TR29_THAOC</name>
<organism evidence="2 3">
    <name type="scientific">Thalassiosira oceanica</name>
    <name type="common">Marine diatom</name>
    <dbReference type="NCBI Taxonomy" id="159749"/>
    <lineage>
        <taxon>Eukaryota</taxon>
        <taxon>Sar</taxon>
        <taxon>Stramenopiles</taxon>
        <taxon>Ochrophyta</taxon>
        <taxon>Bacillariophyta</taxon>
        <taxon>Coscinodiscophyceae</taxon>
        <taxon>Thalassiosirophycidae</taxon>
        <taxon>Thalassiosirales</taxon>
        <taxon>Thalassiosiraceae</taxon>
        <taxon>Thalassiosira</taxon>
    </lineage>
</organism>
<sequence length="544" mass="57962">MYIRLLHLKPRDFAAICASCGVNLFLQALTSGGGDDKTEQSVRTALNRARAPLKTPAKLEEIREKIDEAMTRAGIRAAESMMVTGLQGSTQATSQVVPAAALTAVFGHLTMVEQHSRDERQETLNALKAANEAGNNAQKFMANVAMKAIDALSPQKPVGTETRDATVIDQDAFASKVADKVNKVISAQSTALPPVEGKPKAPPQHSNGDKFEQVSRQLFTPAESGGNSAPSDFVCETVKQEEETKKSIGSTTAAPAVLNRALEAGASNASSTRFTGADASGVKVAQNVDHDAETATKSSVNLSRTSKKRMAEDGGIGDNNKTPLKKRRLIDEGETITDKDSKEPPTTPFGSCANLPTFSDVVAAGASDNGASAGFGFTPSAGVSGEVEDSHPFGNLQEVPESNNGEGNEEEIHSTSVVMFEQEGDSVSSRGDGNARFLRTKGTENPPTRLVLQVNSGQLTLVNVWLDKYCQARRIIGTKYVQFDYIDEGNLCQCLFKPKDSTDIEPFYDHLKDAIGTHVSCPDSNDISLGSLQTLARARLGEAD</sequence>
<dbReference type="SUPFAM" id="SSF50729">
    <property type="entry name" value="PH domain-like"/>
    <property type="match status" value="1"/>
</dbReference>
<dbReference type="Proteomes" id="UP000266841">
    <property type="component" value="Unassembled WGS sequence"/>
</dbReference>
<protein>
    <submittedName>
        <fullName evidence="2">Uncharacterized protein</fullName>
    </submittedName>
</protein>
<gene>
    <name evidence="2" type="ORF">THAOC_01113</name>
</gene>
<feature type="compositionally biased region" description="Polar residues" evidence="1">
    <location>
        <begin position="295"/>
        <end position="304"/>
    </location>
</feature>
<reference evidence="2 3" key="1">
    <citation type="journal article" date="2012" name="Genome Biol.">
        <title>Genome and low-iron response of an oceanic diatom adapted to chronic iron limitation.</title>
        <authorList>
            <person name="Lommer M."/>
            <person name="Specht M."/>
            <person name="Roy A.S."/>
            <person name="Kraemer L."/>
            <person name="Andreson R."/>
            <person name="Gutowska M.A."/>
            <person name="Wolf J."/>
            <person name="Bergner S.V."/>
            <person name="Schilhabel M.B."/>
            <person name="Klostermeier U.C."/>
            <person name="Beiko R.G."/>
            <person name="Rosenstiel P."/>
            <person name="Hippler M."/>
            <person name="Laroche J."/>
        </authorList>
    </citation>
    <scope>NUCLEOTIDE SEQUENCE [LARGE SCALE GENOMIC DNA]</scope>
    <source>
        <strain evidence="2 3">CCMP1005</strain>
    </source>
</reference>
<feature type="region of interest" description="Disordered" evidence="1">
    <location>
        <begin position="288"/>
        <end position="353"/>
    </location>
</feature>
<dbReference type="InterPro" id="IPR011993">
    <property type="entry name" value="PH-like_dom_sf"/>
</dbReference>
<feature type="region of interest" description="Disordered" evidence="1">
    <location>
        <begin position="189"/>
        <end position="209"/>
    </location>
</feature>
<dbReference type="AlphaFoldDB" id="K0TR29"/>